<feature type="transmembrane region" description="Helical" evidence="1">
    <location>
        <begin position="78"/>
        <end position="101"/>
    </location>
</feature>
<sequence>MVDTALSDMKDHDAINLAKGLSTIILTNTEAHAAVDHWIAQNSTLEEFEKKYEWMRPFFCEIAQYNLNTSNFGLRLRVFGGALLSTVDLITDVYMTVQFFYTEGQEGYGTMNAILIGSTMFVQLVLAYAQNKKKLSFFFQDFVAILTGFKPALDAYKVGSGAEQEEHQKLSPLHEMTHFKCAEMIFEAIPASIVQMYALLLAEERKVDALISILISAATIAFTVAMIGYDFDTSPSQRRKAPSFYGLIPDKAISRAVCFLSLMSLSFSHVLLSTFSCALLATMKKRWVLYYLGAIFGLVYLYKLVRRDLHYHLNFSGVLRLVTTLIMRMAAPFLVFFTLLIQTRHPQELGGLAFMLTCLSSVVASFVSLYLYANHYDEEEENEWEKLNNATLQFVMAILNRPGSRTRGSIAYRTTTFRTTGE</sequence>
<feature type="transmembrane region" description="Helical" evidence="1">
    <location>
        <begin position="209"/>
        <end position="231"/>
    </location>
</feature>
<dbReference type="AlphaFoldDB" id="A0A9W7BLD4"/>
<comment type="caution">
    <text evidence="2">The sequence shown here is derived from an EMBL/GenBank/DDBJ whole genome shotgun (WGS) entry which is preliminary data.</text>
</comment>
<name>A0A9W7BLD4_9STRA</name>
<keyword evidence="1" id="KW-0812">Transmembrane</keyword>
<proteinExistence type="predicted"/>
<feature type="transmembrane region" description="Helical" evidence="1">
    <location>
        <begin position="353"/>
        <end position="373"/>
    </location>
</feature>
<feature type="transmembrane region" description="Helical" evidence="1">
    <location>
        <begin position="287"/>
        <end position="305"/>
    </location>
</feature>
<dbReference type="Proteomes" id="UP001162640">
    <property type="component" value="Unassembled WGS sequence"/>
</dbReference>
<organism evidence="2 3">
    <name type="scientific">Triparma laevis f. inornata</name>
    <dbReference type="NCBI Taxonomy" id="1714386"/>
    <lineage>
        <taxon>Eukaryota</taxon>
        <taxon>Sar</taxon>
        <taxon>Stramenopiles</taxon>
        <taxon>Ochrophyta</taxon>
        <taxon>Bolidophyceae</taxon>
        <taxon>Parmales</taxon>
        <taxon>Triparmaceae</taxon>
        <taxon>Triparma</taxon>
    </lineage>
</organism>
<keyword evidence="1" id="KW-0472">Membrane</keyword>
<evidence type="ECO:0000313" key="2">
    <source>
        <dbReference type="EMBL" id="GMH88315.1"/>
    </source>
</evidence>
<protein>
    <submittedName>
        <fullName evidence="2">Uncharacterized protein</fullName>
    </submittedName>
</protein>
<feature type="transmembrane region" description="Helical" evidence="1">
    <location>
        <begin position="252"/>
        <end position="281"/>
    </location>
</feature>
<keyword evidence="1" id="KW-1133">Transmembrane helix</keyword>
<gene>
    <name evidence="2" type="ORF">TL16_g11121</name>
</gene>
<accession>A0A9W7BLD4</accession>
<evidence type="ECO:0000256" key="1">
    <source>
        <dbReference type="SAM" id="Phobius"/>
    </source>
</evidence>
<feature type="transmembrane region" description="Helical" evidence="1">
    <location>
        <begin position="107"/>
        <end position="129"/>
    </location>
</feature>
<reference evidence="3" key="1">
    <citation type="journal article" date="2023" name="Commun. Biol.">
        <title>Genome analysis of Parmales, the sister group of diatoms, reveals the evolutionary specialization of diatoms from phago-mixotrophs to photoautotrophs.</title>
        <authorList>
            <person name="Ban H."/>
            <person name="Sato S."/>
            <person name="Yoshikawa S."/>
            <person name="Yamada K."/>
            <person name="Nakamura Y."/>
            <person name="Ichinomiya M."/>
            <person name="Sato N."/>
            <person name="Blanc-Mathieu R."/>
            <person name="Endo H."/>
            <person name="Kuwata A."/>
            <person name="Ogata H."/>
        </authorList>
    </citation>
    <scope>NUCLEOTIDE SEQUENCE [LARGE SCALE GENOMIC DNA]</scope>
</reference>
<evidence type="ECO:0000313" key="3">
    <source>
        <dbReference type="Proteomes" id="UP001162640"/>
    </source>
</evidence>
<dbReference type="EMBL" id="BLQM01000410">
    <property type="protein sequence ID" value="GMH88315.1"/>
    <property type="molecule type" value="Genomic_DNA"/>
</dbReference>
<feature type="transmembrane region" description="Helical" evidence="1">
    <location>
        <begin position="317"/>
        <end position="341"/>
    </location>
</feature>